<dbReference type="InterPro" id="IPR011951">
    <property type="entry name" value="HAD-SF_hydro_IA_YjjG/PynA"/>
</dbReference>
<comment type="caution">
    <text evidence="1">The sequence shown here is derived from an EMBL/GenBank/DDBJ whole genome shotgun (WGS) entry which is preliminary data.</text>
</comment>
<dbReference type="Gene3D" id="1.10.150.240">
    <property type="entry name" value="Putative phosphatase, domain 2"/>
    <property type="match status" value="1"/>
</dbReference>
<proteinExistence type="predicted"/>
<dbReference type="InterPro" id="IPR006439">
    <property type="entry name" value="HAD-SF_hydro_IA"/>
</dbReference>
<dbReference type="InterPro" id="IPR036412">
    <property type="entry name" value="HAD-like_sf"/>
</dbReference>
<dbReference type="InterPro" id="IPR052550">
    <property type="entry name" value="Pyrimidine_5'-ntase_YjjG"/>
</dbReference>
<dbReference type="EMBL" id="JAGZMZ010000003">
    <property type="protein sequence ID" value="MBS4883535.1"/>
    <property type="molecule type" value="Genomic_DNA"/>
</dbReference>
<dbReference type="SFLD" id="SFLDG01135">
    <property type="entry name" value="C1.5.6:_HAD__Beta-PGM__Phospha"/>
    <property type="match status" value="1"/>
</dbReference>
<dbReference type="Gene3D" id="3.40.50.1000">
    <property type="entry name" value="HAD superfamily/HAD-like"/>
    <property type="match status" value="1"/>
</dbReference>
<sequence>MDMKNYTTLLFDADGTLLDFDACEDDALKETFRYYGYPYNEQIKQAYSAINKELWSAYENGEKTREDVIYSRFGKLFQQLQIDDDGIAFANTYLAALSRGHQVIPDALEVISTLAKSFDLYIVTNGVIQTQYRRLKESKLQSWFQDVFISEEIGYRKPQKEYFTTCFARIKEKDPNKLLLIGDSLASDMQGGFHAGIDTCWFNPKQLSNEHSLPITYEIRQLKELYNIVGGSI</sequence>
<dbReference type="NCBIfam" id="TIGR02254">
    <property type="entry name" value="YjjG_YfnB"/>
    <property type="match status" value="1"/>
</dbReference>
<evidence type="ECO:0000313" key="2">
    <source>
        <dbReference type="Proteomes" id="UP000753219"/>
    </source>
</evidence>
<accession>A0A942WA13</accession>
<dbReference type="NCBIfam" id="TIGR01549">
    <property type="entry name" value="HAD-SF-IA-v1"/>
    <property type="match status" value="1"/>
</dbReference>
<dbReference type="PANTHER" id="PTHR47478:SF1">
    <property type="entry name" value="PYRIMIDINE 5'-NUCLEOTIDASE YJJG"/>
    <property type="match status" value="1"/>
</dbReference>
<dbReference type="InterPro" id="IPR023214">
    <property type="entry name" value="HAD_sf"/>
</dbReference>
<dbReference type="SFLD" id="SFLDG01129">
    <property type="entry name" value="C1.5:_HAD__Beta-PGM__Phosphata"/>
    <property type="match status" value="1"/>
</dbReference>
<evidence type="ECO:0000313" key="1">
    <source>
        <dbReference type="EMBL" id="MBS4883535.1"/>
    </source>
</evidence>
<dbReference type="Pfam" id="PF00702">
    <property type="entry name" value="Hydrolase"/>
    <property type="match status" value="1"/>
</dbReference>
<protein>
    <submittedName>
        <fullName evidence="1">YjjG family noncanonical pyrimidine nucleotidase</fullName>
    </submittedName>
</protein>
<organism evidence="1 2">
    <name type="scientific">Amedibacillus dolichus</name>
    <dbReference type="NCBI Taxonomy" id="31971"/>
    <lineage>
        <taxon>Bacteria</taxon>
        <taxon>Bacillati</taxon>
        <taxon>Bacillota</taxon>
        <taxon>Erysipelotrichia</taxon>
        <taxon>Erysipelotrichales</taxon>
        <taxon>Erysipelotrichaceae</taxon>
        <taxon>Amedibacillus</taxon>
    </lineage>
</organism>
<reference evidence="1" key="1">
    <citation type="submission" date="2021-02" db="EMBL/GenBank/DDBJ databases">
        <title>Infant gut strain persistence is associated with maternal origin, phylogeny, and functional potential including surface adhesion and iron acquisition.</title>
        <authorList>
            <person name="Lou Y.C."/>
        </authorList>
    </citation>
    <scope>NUCLEOTIDE SEQUENCE</scope>
    <source>
        <strain evidence="1">L3_108_103G1_dasL3_108_103G1_concoct_2</strain>
    </source>
</reference>
<dbReference type="SFLD" id="SFLDS00003">
    <property type="entry name" value="Haloacid_Dehalogenase"/>
    <property type="match status" value="1"/>
</dbReference>
<dbReference type="GO" id="GO:0008253">
    <property type="term" value="F:5'-nucleotidase activity"/>
    <property type="evidence" value="ECO:0007669"/>
    <property type="project" value="InterPro"/>
</dbReference>
<dbReference type="Proteomes" id="UP000753219">
    <property type="component" value="Unassembled WGS sequence"/>
</dbReference>
<dbReference type="AlphaFoldDB" id="A0A942WA13"/>
<gene>
    <name evidence="1" type="ORF">KHZ85_02090</name>
</gene>
<dbReference type="SUPFAM" id="SSF56784">
    <property type="entry name" value="HAD-like"/>
    <property type="match status" value="1"/>
</dbReference>
<name>A0A942WA13_9FIRM</name>
<dbReference type="PANTHER" id="PTHR47478">
    <property type="match status" value="1"/>
</dbReference>
<dbReference type="InterPro" id="IPR023198">
    <property type="entry name" value="PGP-like_dom2"/>
</dbReference>